<comment type="caution">
    <text evidence="9">The sequence shown here is derived from an EMBL/GenBank/DDBJ whole genome shotgun (WGS) entry which is preliminary data.</text>
</comment>
<dbReference type="GO" id="GO:0016020">
    <property type="term" value="C:membrane"/>
    <property type="evidence" value="ECO:0007669"/>
    <property type="project" value="UniProtKB-SubCell"/>
</dbReference>
<keyword evidence="4 6" id="KW-1133">Transmembrane helix</keyword>
<dbReference type="EMBL" id="WIVV01000198">
    <property type="protein sequence ID" value="MQU45781.1"/>
    <property type="molecule type" value="Genomic_DNA"/>
</dbReference>
<comment type="similarity">
    <text evidence="2">Belongs to the EamA transporter family.</text>
</comment>
<keyword evidence="5 6" id="KW-0472">Membrane</keyword>
<keyword evidence="3 6" id="KW-0812">Transmembrane</keyword>
<proteinExistence type="inferred from homology"/>
<dbReference type="EMBL" id="WIWF01000234">
    <property type="protein sequence ID" value="MQT78044.1"/>
    <property type="molecule type" value="Genomic_DNA"/>
</dbReference>
<dbReference type="InterPro" id="IPR037185">
    <property type="entry name" value="EmrE-like"/>
</dbReference>
<dbReference type="InterPro" id="IPR050638">
    <property type="entry name" value="AA-Vitamin_Transporters"/>
</dbReference>
<evidence type="ECO:0000256" key="6">
    <source>
        <dbReference type="SAM" id="Phobius"/>
    </source>
</evidence>
<dbReference type="SUPFAM" id="SSF103481">
    <property type="entry name" value="Multidrug resistance efflux transporter EmrE"/>
    <property type="match status" value="2"/>
</dbReference>
<evidence type="ECO:0000256" key="2">
    <source>
        <dbReference type="ARBA" id="ARBA00007362"/>
    </source>
</evidence>
<evidence type="ECO:0000313" key="13">
    <source>
        <dbReference type="Proteomes" id="UP000470186"/>
    </source>
</evidence>
<feature type="domain" description="EamA" evidence="7">
    <location>
        <begin position="140"/>
        <end position="276"/>
    </location>
</feature>
<evidence type="ECO:0000256" key="3">
    <source>
        <dbReference type="ARBA" id="ARBA00022692"/>
    </source>
</evidence>
<evidence type="ECO:0000259" key="7">
    <source>
        <dbReference type="Pfam" id="PF00892"/>
    </source>
</evidence>
<sequence length="296" mass="32246">MSFSNLLIVLLVVFLWSFNAVAVKLGVQEIPPLLMTTLRFVMVAMIVVPFTRLHKNQVKLVICLSFTFGVLHFSMLFLGFSHVDGGTAVLIDQLGTPIATLLAVIFLKERMYFHQAVGLLLSFAGVAIISGGPSIPNGIYLIILLVSAAGWGWSNILVKSGPSIHPVTMLGWSSFFAIPQVALASYLFEDHQWAHLAEATWRGWGGVVYSAVGSSLLAYSMWYSLLKKLPVNKVMPYSLLCPVGAIALGCLVMHESLTPDKVTGAAVVILGVALSSVTRPLRSISWFKHWTRSTEA</sequence>
<feature type="transmembrane region" description="Helical" evidence="6">
    <location>
        <begin position="138"/>
        <end position="158"/>
    </location>
</feature>
<dbReference type="Gene3D" id="1.10.3730.20">
    <property type="match status" value="2"/>
</dbReference>
<feature type="transmembrane region" description="Helical" evidence="6">
    <location>
        <begin position="208"/>
        <end position="225"/>
    </location>
</feature>
<dbReference type="InterPro" id="IPR000620">
    <property type="entry name" value="EamA_dom"/>
</dbReference>
<accession>A0A6A7ZHR1</accession>
<evidence type="ECO:0000256" key="4">
    <source>
        <dbReference type="ARBA" id="ARBA00022989"/>
    </source>
</evidence>
<evidence type="ECO:0000313" key="8">
    <source>
        <dbReference type="EMBL" id="MQT78044.1"/>
    </source>
</evidence>
<protein>
    <submittedName>
        <fullName evidence="9">EamA family transporter</fullName>
    </submittedName>
</protein>
<feature type="transmembrane region" description="Helical" evidence="6">
    <location>
        <begin position="262"/>
        <end position="281"/>
    </location>
</feature>
<evidence type="ECO:0000313" key="10">
    <source>
        <dbReference type="EMBL" id="MQU45781.1"/>
    </source>
</evidence>
<evidence type="ECO:0000313" key="11">
    <source>
        <dbReference type="Proteomes" id="UP000447574"/>
    </source>
</evidence>
<evidence type="ECO:0000256" key="5">
    <source>
        <dbReference type="ARBA" id="ARBA00023136"/>
    </source>
</evidence>
<reference evidence="11 12" key="1">
    <citation type="submission" date="2019-10" db="EMBL/GenBank/DDBJ databases">
        <title>Evaluation of single-gene subtyping targets for Pseudomonas.</title>
        <authorList>
            <person name="Reichler S.J."/>
            <person name="Orsi R.H."/>
            <person name="Wiedmann M."/>
            <person name="Martin N.H."/>
            <person name="Murphy S.I."/>
        </authorList>
    </citation>
    <scope>NUCLEOTIDE SEQUENCE [LARGE SCALE GENOMIC DNA]</scope>
    <source>
        <strain evidence="10 12">FSL R10-1876</strain>
        <strain evidence="9 13">FSL R10-2107</strain>
        <strain evidence="8 11">FSL R10-2932</strain>
    </source>
</reference>
<evidence type="ECO:0000313" key="9">
    <source>
        <dbReference type="EMBL" id="MQU34937.1"/>
    </source>
</evidence>
<evidence type="ECO:0000256" key="1">
    <source>
        <dbReference type="ARBA" id="ARBA00004141"/>
    </source>
</evidence>
<keyword evidence="13" id="KW-1185">Reference proteome</keyword>
<gene>
    <name evidence="10" type="ORF">GHO28_25235</name>
    <name evidence="9" type="ORF">GHO30_26830</name>
    <name evidence="8" type="ORF">GHO37_27835</name>
</gene>
<feature type="transmembrane region" description="Helical" evidence="6">
    <location>
        <begin position="30"/>
        <end position="48"/>
    </location>
</feature>
<dbReference type="Pfam" id="PF00892">
    <property type="entry name" value="EamA"/>
    <property type="match status" value="2"/>
</dbReference>
<dbReference type="Proteomes" id="UP000470186">
    <property type="component" value="Unassembled WGS sequence"/>
</dbReference>
<dbReference type="PANTHER" id="PTHR32322">
    <property type="entry name" value="INNER MEMBRANE TRANSPORTER"/>
    <property type="match status" value="1"/>
</dbReference>
<feature type="domain" description="EamA" evidence="7">
    <location>
        <begin position="6"/>
        <end position="130"/>
    </location>
</feature>
<feature type="transmembrane region" description="Helical" evidence="6">
    <location>
        <begin position="86"/>
        <end position="107"/>
    </location>
</feature>
<feature type="transmembrane region" description="Helical" evidence="6">
    <location>
        <begin position="112"/>
        <end position="132"/>
    </location>
</feature>
<name>A0A6A7ZHR1_9PSED</name>
<dbReference type="Proteomes" id="UP000447574">
    <property type="component" value="Unassembled WGS sequence"/>
</dbReference>
<dbReference type="EMBL" id="WIVX01000237">
    <property type="protein sequence ID" value="MQU34937.1"/>
    <property type="molecule type" value="Genomic_DNA"/>
</dbReference>
<evidence type="ECO:0000313" key="12">
    <source>
        <dbReference type="Proteomes" id="UP000466863"/>
    </source>
</evidence>
<feature type="transmembrane region" description="Helical" evidence="6">
    <location>
        <begin position="237"/>
        <end position="256"/>
    </location>
</feature>
<comment type="subcellular location">
    <subcellularLocation>
        <location evidence="1">Membrane</location>
        <topology evidence="1">Multi-pass membrane protein</topology>
    </subcellularLocation>
</comment>
<organism evidence="9 13">
    <name type="scientific">Pseudomonas helleri</name>
    <dbReference type="NCBI Taxonomy" id="1608996"/>
    <lineage>
        <taxon>Bacteria</taxon>
        <taxon>Pseudomonadati</taxon>
        <taxon>Pseudomonadota</taxon>
        <taxon>Gammaproteobacteria</taxon>
        <taxon>Pseudomonadales</taxon>
        <taxon>Pseudomonadaceae</taxon>
        <taxon>Pseudomonas</taxon>
    </lineage>
</organism>
<dbReference type="Proteomes" id="UP000466863">
    <property type="component" value="Unassembled WGS sequence"/>
</dbReference>
<dbReference type="AlphaFoldDB" id="A0A6A7ZHR1"/>
<feature type="transmembrane region" description="Helical" evidence="6">
    <location>
        <begin position="170"/>
        <end position="188"/>
    </location>
</feature>
<dbReference type="PANTHER" id="PTHR32322:SF2">
    <property type="entry name" value="EAMA DOMAIN-CONTAINING PROTEIN"/>
    <property type="match status" value="1"/>
</dbReference>
<dbReference type="RefSeq" id="WP_153333257.1">
    <property type="nucleotide sequence ID" value="NZ_JAZHWN010000053.1"/>
</dbReference>
<feature type="transmembrane region" description="Helical" evidence="6">
    <location>
        <begin position="60"/>
        <end position="80"/>
    </location>
</feature>